<reference evidence="2" key="1">
    <citation type="submission" date="2016-01" db="EMBL/GenBank/DDBJ databases">
        <title>Reference transcriptome for the parasite Schistocephalus solidus: insights into the molecular evolution of parasitism.</title>
        <authorList>
            <person name="Hebert F.O."/>
            <person name="Grambauer S."/>
            <person name="Barber I."/>
            <person name="Landry C.R."/>
            <person name="Aubin-Horth N."/>
        </authorList>
    </citation>
    <scope>NUCLEOTIDE SEQUENCE</scope>
</reference>
<feature type="chain" id="PRO_5006866715" evidence="1">
    <location>
        <begin position="25"/>
        <end position="227"/>
    </location>
</feature>
<sequence length="227" mass="25170">STMALAYMAIVLTAVLLMSELSYQYIYNNICEKPYSGCVTFKRKKDKDASLKQCLKACSAQKVPGAKAVEAYNCIDSIESCTKQTYYEIFSSAQFLDYTNCLQACYMLTNDNGKVTAKVDICQSEKSDCFQFATKGSVYGFMNCYLDCQAVWKDKQSSRHSMFICVPNLPTCVSTPFFTLPEEAQPRSVLKKCYENCGVGGGQANISTGDLFKCDESSQKCVTCGDN</sequence>
<accession>A0A0V0J5G8</accession>
<feature type="signal peptide" evidence="1">
    <location>
        <begin position="1"/>
        <end position="24"/>
    </location>
</feature>
<keyword evidence="1" id="KW-0732">Signal</keyword>
<dbReference type="AlphaFoldDB" id="A0A0V0J5G8"/>
<evidence type="ECO:0000256" key="1">
    <source>
        <dbReference type="SAM" id="SignalP"/>
    </source>
</evidence>
<feature type="non-terminal residue" evidence="2">
    <location>
        <position position="1"/>
    </location>
</feature>
<feature type="non-terminal residue" evidence="2">
    <location>
        <position position="227"/>
    </location>
</feature>
<evidence type="ECO:0000313" key="2">
    <source>
        <dbReference type="EMBL" id="JAP61004.1"/>
    </source>
</evidence>
<protein>
    <submittedName>
        <fullName evidence="2">Uncharacterized protein</fullName>
    </submittedName>
</protein>
<name>A0A0V0J5G8_SCHSO</name>
<gene>
    <name evidence="2" type="ORF">TR168064</name>
</gene>
<dbReference type="EMBL" id="GEEE01002221">
    <property type="protein sequence ID" value="JAP61004.1"/>
    <property type="molecule type" value="Transcribed_RNA"/>
</dbReference>
<proteinExistence type="predicted"/>
<organism evidence="2">
    <name type="scientific">Schistocephalus solidus</name>
    <name type="common">Tapeworm</name>
    <dbReference type="NCBI Taxonomy" id="70667"/>
    <lineage>
        <taxon>Eukaryota</taxon>
        <taxon>Metazoa</taxon>
        <taxon>Spiralia</taxon>
        <taxon>Lophotrochozoa</taxon>
        <taxon>Platyhelminthes</taxon>
        <taxon>Cestoda</taxon>
        <taxon>Eucestoda</taxon>
        <taxon>Diphyllobothriidea</taxon>
        <taxon>Diphyllobothriidae</taxon>
        <taxon>Schistocephalus</taxon>
    </lineage>
</organism>